<organism evidence="4 5">
    <name type="scientific">Rhynchosporium graminicola</name>
    <dbReference type="NCBI Taxonomy" id="2792576"/>
    <lineage>
        <taxon>Eukaryota</taxon>
        <taxon>Fungi</taxon>
        <taxon>Dikarya</taxon>
        <taxon>Ascomycota</taxon>
        <taxon>Pezizomycotina</taxon>
        <taxon>Leotiomycetes</taxon>
        <taxon>Helotiales</taxon>
        <taxon>Ploettnerulaceae</taxon>
        <taxon>Rhynchosporium</taxon>
    </lineage>
</organism>
<evidence type="ECO:0000256" key="2">
    <source>
        <dbReference type="SAM" id="MobiDB-lite"/>
    </source>
</evidence>
<comment type="similarity">
    <text evidence="1">Belongs to the CBF/MAK21 family.</text>
</comment>
<feature type="compositionally biased region" description="Basic and acidic residues" evidence="2">
    <location>
        <begin position="17"/>
        <end position="31"/>
    </location>
</feature>
<evidence type="ECO:0000313" key="5">
    <source>
        <dbReference type="Proteomes" id="UP000178129"/>
    </source>
</evidence>
<evidence type="ECO:0000259" key="3">
    <source>
        <dbReference type="Pfam" id="PF03914"/>
    </source>
</evidence>
<reference evidence="5" key="1">
    <citation type="submission" date="2016-03" db="EMBL/GenBank/DDBJ databases">
        <authorList>
            <person name="Ploux O."/>
        </authorList>
    </citation>
    <scope>NUCLEOTIDE SEQUENCE [LARGE SCALE GENOMIC DNA]</scope>
    <source>
        <strain evidence="5">UK7</strain>
    </source>
</reference>
<keyword evidence="5" id="KW-1185">Reference proteome</keyword>
<feature type="domain" description="CCAAT-binding factor" evidence="3">
    <location>
        <begin position="316"/>
        <end position="473"/>
    </location>
</feature>
<dbReference type="EMBL" id="FJUW01000002">
    <property type="protein sequence ID" value="CZS89041.1"/>
    <property type="molecule type" value="Genomic_DNA"/>
</dbReference>
<gene>
    <name evidence="4" type="ORF">RCO7_04662</name>
</gene>
<dbReference type="Pfam" id="PF03914">
    <property type="entry name" value="CBF"/>
    <property type="match status" value="1"/>
</dbReference>
<dbReference type="PANTHER" id="PTHR12455:SF0">
    <property type="entry name" value="NUCLEOLAR COMPLEX PROTEIN 4 HOMOLOG"/>
    <property type="match status" value="1"/>
</dbReference>
<dbReference type="STRING" id="914237.A0A1E1JTM7"/>
<evidence type="ECO:0000313" key="4">
    <source>
        <dbReference type="EMBL" id="CZS89041.1"/>
    </source>
</evidence>
<dbReference type="AlphaFoldDB" id="A0A1E1JTM7"/>
<dbReference type="Proteomes" id="UP000178129">
    <property type="component" value="Unassembled WGS sequence"/>
</dbReference>
<sequence length="543" mass="62204">MSAPSSVPSQGGKRKRSSSEKGPSKRARSESSESSDEEDSQAQIILLADEILKSKKNYNSISKLIQILRAEEEEADDAVVAAISLCRVFTSLMVSGDMVKKQGTIEKDAVVIKWLKERYSEYKSGLLSLLGEEGLSSTVLDLCMRLLKTEGQHLRGLEYSFPTAFLTDMVRVFLDPESDEIVRQEFSKKYVEEYDDIRFYTLEALDKLLQEIESQTFFNNAVQILTTIESVPDSKEELEDFWISKPKKTTHALYSLTQHKKRAQNAWLALMKLDMDKEQRKTILGLMAKSIAPWFMKPELLMDFLTDSYNSGGSTSLLALSGVFYLLQEKNLDYPEFYRKLYSLLNSEILHSKHRSRFFRLLETFLGSTHLPAVLVASFLKRLSRLALNAPPAAVVTVIPWMYNILKKHPMCTFMIHRVTRGEDAITRLEKEGMDDPFLMDEKDPMETKAIDSSLWEIVMLQSHYHPNVATLAKIISEQFTKQSYSMEDFLDHSYGSMLDAEYVKDVKKTPVIEFEIPKKIFMKQDATSEAHDRLLVSLWDFS</sequence>
<proteinExistence type="inferred from homology"/>
<feature type="region of interest" description="Disordered" evidence="2">
    <location>
        <begin position="1"/>
        <end position="39"/>
    </location>
</feature>
<dbReference type="PANTHER" id="PTHR12455">
    <property type="entry name" value="NUCLEOLAR COMPLEX PROTEIN 4"/>
    <property type="match status" value="1"/>
</dbReference>
<name>A0A1E1JTM7_9HELO</name>
<comment type="caution">
    <text evidence="4">The sequence shown here is derived from an EMBL/GenBank/DDBJ whole genome shotgun (WGS) entry which is preliminary data.</text>
</comment>
<dbReference type="GO" id="GO:0042254">
    <property type="term" value="P:ribosome biogenesis"/>
    <property type="evidence" value="ECO:0007669"/>
    <property type="project" value="InterPro"/>
</dbReference>
<evidence type="ECO:0000256" key="1">
    <source>
        <dbReference type="ARBA" id="ARBA00007797"/>
    </source>
</evidence>
<dbReference type="InterPro" id="IPR027193">
    <property type="entry name" value="Noc4"/>
</dbReference>
<accession>A0A1E1JTM7</accession>
<dbReference type="InParanoid" id="A0A1E1JTM7"/>
<dbReference type="GO" id="GO:0032040">
    <property type="term" value="C:small-subunit processome"/>
    <property type="evidence" value="ECO:0007669"/>
    <property type="project" value="TreeGrafter"/>
</dbReference>
<protein>
    <submittedName>
        <fullName evidence="4">Probable NOC4 Nucleolar protein, forms a complex with Nop14p that mediates maturation and nuclear export of 40S ribosomal subunits</fullName>
    </submittedName>
</protein>
<dbReference type="GO" id="GO:0030692">
    <property type="term" value="C:Noc4p-Nop14p complex"/>
    <property type="evidence" value="ECO:0007669"/>
    <property type="project" value="TreeGrafter"/>
</dbReference>
<dbReference type="InterPro" id="IPR005612">
    <property type="entry name" value="CCAAT-binding_factor"/>
</dbReference>
<dbReference type="FunCoup" id="A0A1E1JTM7">
    <property type="interactions" value="619"/>
</dbReference>